<keyword evidence="1" id="KW-1133">Transmembrane helix</keyword>
<dbReference type="Proteomes" id="UP000499080">
    <property type="component" value="Unassembled WGS sequence"/>
</dbReference>
<reference evidence="2 3" key="1">
    <citation type="journal article" date="2019" name="Sci. Rep.">
        <title>Orb-weaving spider Araneus ventricosus genome elucidates the spidroin gene catalogue.</title>
        <authorList>
            <person name="Kono N."/>
            <person name="Nakamura H."/>
            <person name="Ohtoshi R."/>
            <person name="Moran D.A.P."/>
            <person name="Shinohara A."/>
            <person name="Yoshida Y."/>
            <person name="Fujiwara M."/>
            <person name="Mori M."/>
            <person name="Tomita M."/>
            <person name="Arakawa K."/>
        </authorList>
    </citation>
    <scope>NUCLEOTIDE SEQUENCE [LARGE SCALE GENOMIC DNA]</scope>
</reference>
<keyword evidence="1" id="KW-0812">Transmembrane</keyword>
<organism evidence="2 3">
    <name type="scientific">Araneus ventricosus</name>
    <name type="common">Orbweaver spider</name>
    <name type="synonym">Epeira ventricosa</name>
    <dbReference type="NCBI Taxonomy" id="182803"/>
    <lineage>
        <taxon>Eukaryota</taxon>
        <taxon>Metazoa</taxon>
        <taxon>Ecdysozoa</taxon>
        <taxon>Arthropoda</taxon>
        <taxon>Chelicerata</taxon>
        <taxon>Arachnida</taxon>
        <taxon>Araneae</taxon>
        <taxon>Araneomorphae</taxon>
        <taxon>Entelegynae</taxon>
        <taxon>Araneoidea</taxon>
        <taxon>Araneidae</taxon>
        <taxon>Araneus</taxon>
    </lineage>
</organism>
<feature type="transmembrane region" description="Helical" evidence="1">
    <location>
        <begin position="51"/>
        <end position="70"/>
    </location>
</feature>
<gene>
    <name evidence="2" type="ORF">AVEN_30839_1</name>
</gene>
<evidence type="ECO:0000313" key="3">
    <source>
        <dbReference type="Proteomes" id="UP000499080"/>
    </source>
</evidence>
<dbReference type="EMBL" id="BGPR01242522">
    <property type="protein sequence ID" value="GBM14674.1"/>
    <property type="molecule type" value="Genomic_DNA"/>
</dbReference>
<protein>
    <submittedName>
        <fullName evidence="2">Uncharacterized protein</fullName>
    </submittedName>
</protein>
<keyword evidence="3" id="KW-1185">Reference proteome</keyword>
<sequence length="123" mass="14305">MLGRTNNFLSELHLTLRRELLLNVFLSLAANGLTYSNILGQKCSLEDKLKYIAQIYFHFSAIINFHFLQINSLSFWKAEMQEQKLFPAKHCGIRASVPICRFRCIPRGSVKKRDAESRQKSRE</sequence>
<keyword evidence="1" id="KW-0472">Membrane</keyword>
<evidence type="ECO:0000313" key="2">
    <source>
        <dbReference type="EMBL" id="GBM14674.1"/>
    </source>
</evidence>
<accession>A0A4Y2DFP6</accession>
<feature type="transmembrane region" description="Helical" evidence="1">
    <location>
        <begin position="20"/>
        <end position="39"/>
    </location>
</feature>
<dbReference type="AlphaFoldDB" id="A0A4Y2DFP6"/>
<comment type="caution">
    <text evidence="2">The sequence shown here is derived from an EMBL/GenBank/DDBJ whole genome shotgun (WGS) entry which is preliminary data.</text>
</comment>
<name>A0A4Y2DFP6_ARAVE</name>
<evidence type="ECO:0000256" key="1">
    <source>
        <dbReference type="SAM" id="Phobius"/>
    </source>
</evidence>
<proteinExistence type="predicted"/>